<dbReference type="GO" id="GO:0030246">
    <property type="term" value="F:carbohydrate binding"/>
    <property type="evidence" value="ECO:0007669"/>
    <property type="project" value="InterPro"/>
</dbReference>
<dbReference type="GO" id="GO:0003677">
    <property type="term" value="F:DNA binding"/>
    <property type="evidence" value="ECO:0007669"/>
    <property type="project" value="UniProtKB-KW"/>
</dbReference>
<protein>
    <submittedName>
        <fullName evidence="6">Sugar-binding transcriptional regulator</fullName>
    </submittedName>
</protein>
<gene>
    <name evidence="6" type="ORF">KTH89_04395</name>
</gene>
<evidence type="ECO:0000256" key="1">
    <source>
        <dbReference type="ARBA" id="ARBA00010466"/>
    </source>
</evidence>
<dbReference type="Gene3D" id="3.40.50.1360">
    <property type="match status" value="1"/>
</dbReference>
<comment type="caution">
    <text evidence="6">The sequence shown here is derived from an EMBL/GenBank/DDBJ whole genome shotgun (WGS) entry which is preliminary data.</text>
</comment>
<evidence type="ECO:0000256" key="3">
    <source>
        <dbReference type="ARBA" id="ARBA00023125"/>
    </source>
</evidence>
<name>A0A949JW73_9FIRM</name>
<keyword evidence="2" id="KW-0805">Transcription regulation</keyword>
<dbReference type="RefSeq" id="WP_158348257.1">
    <property type="nucleotide sequence ID" value="NZ_JAHQCW010000005.1"/>
</dbReference>
<evidence type="ECO:0000259" key="5">
    <source>
        <dbReference type="Pfam" id="PF04198"/>
    </source>
</evidence>
<keyword evidence="3" id="KW-0238">DNA-binding</keyword>
<keyword evidence="7" id="KW-1185">Reference proteome</keyword>
<organism evidence="6 7">
    <name type="scientific">Diplocloster agilis</name>
    <dbReference type="NCBI Taxonomy" id="2850323"/>
    <lineage>
        <taxon>Bacteria</taxon>
        <taxon>Bacillati</taxon>
        <taxon>Bacillota</taxon>
        <taxon>Clostridia</taxon>
        <taxon>Lachnospirales</taxon>
        <taxon>Lachnospiraceae</taxon>
        <taxon>Diplocloster</taxon>
    </lineage>
</organism>
<dbReference type="SUPFAM" id="SSF100950">
    <property type="entry name" value="NagB/RpiA/CoA transferase-like"/>
    <property type="match status" value="1"/>
</dbReference>
<dbReference type="PANTHER" id="PTHR34294:SF1">
    <property type="entry name" value="TRANSCRIPTIONAL REGULATOR LSRR"/>
    <property type="match status" value="1"/>
</dbReference>
<feature type="domain" description="Sugar-binding" evidence="5">
    <location>
        <begin position="59"/>
        <end position="313"/>
    </location>
</feature>
<comment type="similarity">
    <text evidence="1">Belongs to the SorC transcriptional regulatory family.</text>
</comment>
<sequence length="321" mass="36145">MIPDNIDLITRVLTEYYELGYTQSEISYKEHISKSSVSRIIQKAKEDHYVTFQLNLPCESLYELEEEFKECFSLPSVHIIPSPVDDLNLRFQNTTKALCSYLNELLADDDIIGVSWGSTMEQLSRNLVPCKPPRHNLKVVQLCGSLAKNFQSSKSYTIVENFASNYLCTSYMLPAPAIVDTVSIAQALCSDSQIREVLDASVKARIAVFGIGALSMRSVILESGTLSPAQYEYLSQHSAVCDVLFHFLDIEGNIVSRELDQRTIGIRLDDLRKKEHRIAVAVGEWKAKAIISALHAGIINILFIDELTARKTLDEYHRCFS</sequence>
<evidence type="ECO:0000256" key="4">
    <source>
        <dbReference type="ARBA" id="ARBA00023163"/>
    </source>
</evidence>
<dbReference type="Pfam" id="PF04198">
    <property type="entry name" value="Sugar-bind"/>
    <property type="match status" value="1"/>
</dbReference>
<evidence type="ECO:0000313" key="6">
    <source>
        <dbReference type="EMBL" id="MBU9735764.1"/>
    </source>
</evidence>
<dbReference type="PANTHER" id="PTHR34294">
    <property type="entry name" value="TRANSCRIPTIONAL REGULATOR-RELATED"/>
    <property type="match status" value="1"/>
</dbReference>
<proteinExistence type="inferred from homology"/>
<dbReference type="InterPro" id="IPR051054">
    <property type="entry name" value="SorC_transcr_regulators"/>
</dbReference>
<dbReference type="InterPro" id="IPR037171">
    <property type="entry name" value="NagB/RpiA_transferase-like"/>
</dbReference>
<reference evidence="6" key="1">
    <citation type="submission" date="2021-06" db="EMBL/GenBank/DDBJ databases">
        <title>Description of novel taxa of the family Lachnospiraceae.</title>
        <authorList>
            <person name="Chaplin A.V."/>
            <person name="Sokolova S.R."/>
            <person name="Pikina A.P."/>
            <person name="Korzhanova M."/>
            <person name="Belova V."/>
            <person name="Korostin D."/>
            <person name="Efimov B.A."/>
        </authorList>
    </citation>
    <scope>NUCLEOTIDE SEQUENCE</scope>
    <source>
        <strain evidence="6">ASD5720</strain>
    </source>
</reference>
<dbReference type="InterPro" id="IPR007324">
    <property type="entry name" value="Sugar-bd_dom_put"/>
</dbReference>
<evidence type="ECO:0000313" key="7">
    <source>
        <dbReference type="Proteomes" id="UP000712157"/>
    </source>
</evidence>
<dbReference type="Gene3D" id="1.10.10.60">
    <property type="entry name" value="Homeodomain-like"/>
    <property type="match status" value="1"/>
</dbReference>
<keyword evidence="4" id="KW-0804">Transcription</keyword>
<dbReference type="EMBL" id="JAHQCW010000005">
    <property type="protein sequence ID" value="MBU9735764.1"/>
    <property type="molecule type" value="Genomic_DNA"/>
</dbReference>
<dbReference type="Proteomes" id="UP000712157">
    <property type="component" value="Unassembled WGS sequence"/>
</dbReference>
<accession>A0A949JW73</accession>
<dbReference type="AlphaFoldDB" id="A0A949JW73"/>
<evidence type="ECO:0000256" key="2">
    <source>
        <dbReference type="ARBA" id="ARBA00023015"/>
    </source>
</evidence>